<dbReference type="RefSeq" id="WP_237603436.1">
    <property type="nucleotide sequence ID" value="NZ_JAIRBA010000023.1"/>
</dbReference>
<dbReference type="InterPro" id="IPR003848">
    <property type="entry name" value="DUF218"/>
</dbReference>
<dbReference type="PANTHER" id="PTHR30336:SF6">
    <property type="entry name" value="INTEGRAL MEMBRANE PROTEIN"/>
    <property type="match status" value="1"/>
</dbReference>
<dbReference type="AlphaFoldDB" id="A0A9X1QXK3"/>
<protein>
    <submittedName>
        <fullName evidence="3">YdcF family protein</fullName>
    </submittedName>
</protein>
<feature type="domain" description="DUF218" evidence="2">
    <location>
        <begin position="66"/>
        <end position="170"/>
    </location>
</feature>
<sequence>MTKKRILQFAGLAVFAMMLLIFFSNYTITKATKNKTFSNVSTIQKNRVGLLLGTAKYYKDGGINLYFQYRIDAAVALYNNNKIDFILVSGDNRALNYNEPITFKNELIKRGIPEEVIFLDYAGFRTLDSVVRAKAVFGQTNITIISQQFHNERAIYIAQKNDIAAIGFNAKDVEGTYGLKVKLREYFARTKAFLDIIFHVEPKFYGEAIEIKKAEKVDSIIKADSLEIIQPNNEH</sequence>
<comment type="caution">
    <text evidence="3">The sequence shown here is derived from an EMBL/GenBank/DDBJ whole genome shotgun (WGS) entry which is preliminary data.</text>
</comment>
<keyword evidence="1" id="KW-1133">Transmembrane helix</keyword>
<evidence type="ECO:0000313" key="4">
    <source>
        <dbReference type="Proteomes" id="UP001139461"/>
    </source>
</evidence>
<dbReference type="PANTHER" id="PTHR30336">
    <property type="entry name" value="INNER MEMBRANE PROTEIN, PROBABLE PERMEASE"/>
    <property type="match status" value="1"/>
</dbReference>
<feature type="transmembrane region" description="Helical" evidence="1">
    <location>
        <begin position="6"/>
        <end position="28"/>
    </location>
</feature>
<evidence type="ECO:0000313" key="3">
    <source>
        <dbReference type="EMBL" id="MCG2419649.1"/>
    </source>
</evidence>
<keyword evidence="4" id="KW-1185">Reference proteome</keyword>
<dbReference type="InterPro" id="IPR051599">
    <property type="entry name" value="Cell_Envelope_Assoc"/>
</dbReference>
<gene>
    <name evidence="3" type="ORF">K8089_11500</name>
</gene>
<keyword evidence="1" id="KW-0472">Membrane</keyword>
<reference evidence="3" key="1">
    <citation type="submission" date="2021-09" db="EMBL/GenBank/DDBJ databases">
        <title>Genome of Aequorivita sp. strain F47161.</title>
        <authorList>
            <person name="Wang Y."/>
        </authorList>
    </citation>
    <scope>NUCLEOTIDE SEQUENCE</scope>
    <source>
        <strain evidence="3">F47161</strain>
    </source>
</reference>
<dbReference type="Proteomes" id="UP001139461">
    <property type="component" value="Unassembled WGS sequence"/>
</dbReference>
<name>A0A9X1QXK3_9FLAO</name>
<dbReference type="Pfam" id="PF02698">
    <property type="entry name" value="DUF218"/>
    <property type="match status" value="1"/>
</dbReference>
<proteinExistence type="predicted"/>
<accession>A0A9X1QXK3</accession>
<dbReference type="GO" id="GO:0005886">
    <property type="term" value="C:plasma membrane"/>
    <property type="evidence" value="ECO:0007669"/>
    <property type="project" value="TreeGrafter"/>
</dbReference>
<keyword evidence="1" id="KW-0812">Transmembrane</keyword>
<evidence type="ECO:0000259" key="2">
    <source>
        <dbReference type="Pfam" id="PF02698"/>
    </source>
</evidence>
<dbReference type="EMBL" id="JAIRBA010000023">
    <property type="protein sequence ID" value="MCG2419649.1"/>
    <property type="molecule type" value="Genomic_DNA"/>
</dbReference>
<dbReference type="CDD" id="cd06259">
    <property type="entry name" value="YdcF-like"/>
    <property type="match status" value="1"/>
</dbReference>
<evidence type="ECO:0000256" key="1">
    <source>
        <dbReference type="SAM" id="Phobius"/>
    </source>
</evidence>
<organism evidence="3 4">
    <name type="scientific">Aequorivita vitellina</name>
    <dbReference type="NCBI Taxonomy" id="2874475"/>
    <lineage>
        <taxon>Bacteria</taxon>
        <taxon>Pseudomonadati</taxon>
        <taxon>Bacteroidota</taxon>
        <taxon>Flavobacteriia</taxon>
        <taxon>Flavobacteriales</taxon>
        <taxon>Flavobacteriaceae</taxon>
        <taxon>Aequorivita</taxon>
    </lineage>
</organism>